<reference evidence="1" key="2">
    <citation type="journal article" date="2007" name="Science">
        <title>Genome sequence of Aedes aegypti, a major arbovirus vector.</title>
        <authorList>
            <person name="Nene V."/>
            <person name="Wortman J.R."/>
            <person name="Lawson D."/>
            <person name="Haas B."/>
            <person name="Kodira C."/>
            <person name="Tu Z.J."/>
            <person name="Loftus B."/>
            <person name="Xi Z."/>
            <person name="Megy K."/>
            <person name="Grabherr M."/>
            <person name="Ren Q."/>
            <person name="Zdobnov E.M."/>
            <person name="Lobo N.F."/>
            <person name="Campbell K.S."/>
            <person name="Brown S.E."/>
            <person name="Bonaldo M.F."/>
            <person name="Zhu J."/>
            <person name="Sinkins S.P."/>
            <person name="Hogenkamp D.G."/>
            <person name="Amedeo P."/>
            <person name="Arensburger P."/>
            <person name="Atkinson P.W."/>
            <person name="Bidwell S."/>
            <person name="Biedler J."/>
            <person name="Birney E."/>
            <person name="Bruggner R.V."/>
            <person name="Costas J."/>
            <person name="Coy M.R."/>
            <person name="Crabtree J."/>
            <person name="Crawford M."/>
            <person name="Debruyn B."/>
            <person name="Decaprio D."/>
            <person name="Eiglmeier K."/>
            <person name="Eisenstadt E."/>
            <person name="El-Dorry H."/>
            <person name="Gelbart W.M."/>
            <person name="Gomes S.L."/>
            <person name="Hammond M."/>
            <person name="Hannick L.I."/>
            <person name="Hogan J.R."/>
            <person name="Holmes M.H."/>
            <person name="Jaffe D."/>
            <person name="Johnston J.S."/>
            <person name="Kennedy R.C."/>
            <person name="Koo H."/>
            <person name="Kravitz S."/>
            <person name="Kriventseva E.V."/>
            <person name="Kulp D."/>
            <person name="Labutti K."/>
            <person name="Lee E."/>
            <person name="Li S."/>
            <person name="Lovin D.D."/>
            <person name="Mao C."/>
            <person name="Mauceli E."/>
            <person name="Menck C.F."/>
            <person name="Miller J.R."/>
            <person name="Montgomery P."/>
            <person name="Mori A."/>
            <person name="Nascimento A.L."/>
            <person name="Naveira H.F."/>
            <person name="Nusbaum C."/>
            <person name="O'leary S."/>
            <person name="Orvis J."/>
            <person name="Pertea M."/>
            <person name="Quesneville H."/>
            <person name="Reidenbach K.R."/>
            <person name="Rogers Y.H."/>
            <person name="Roth C.W."/>
            <person name="Schneider J.R."/>
            <person name="Schatz M."/>
            <person name="Shumway M."/>
            <person name="Stanke M."/>
            <person name="Stinson E.O."/>
            <person name="Tubio J.M."/>
            <person name="Vanzee J.P."/>
            <person name="Verjovski-Almeida S."/>
            <person name="Werner D."/>
            <person name="White O."/>
            <person name="Wyder S."/>
            <person name="Zeng Q."/>
            <person name="Zhao Q."/>
            <person name="Zhao Y."/>
            <person name="Hill C.A."/>
            <person name="Raikhel A.S."/>
            <person name="Soares M.B."/>
            <person name="Knudson D.L."/>
            <person name="Lee N.H."/>
            <person name="Galagan J."/>
            <person name="Salzberg S.L."/>
            <person name="Paulsen I.T."/>
            <person name="Dimopoulos G."/>
            <person name="Collins F.H."/>
            <person name="Birren B."/>
            <person name="Fraser-Liggett C.M."/>
            <person name="Severson D.W."/>
        </authorList>
    </citation>
    <scope>NUCLEOTIDE SEQUENCE [LARGE SCALE GENOMIC DNA]</scope>
    <source>
        <strain evidence="1">Liverpool</strain>
    </source>
</reference>
<sequence length="55" mass="5722">MQGDGLVQPLPGLVQGVDAVSNTNTVATAVKGHSFQLADRSEMLNPRCLSGNNGR</sequence>
<gene>
    <name evidence="1" type="ORF">AaeL_AAEL017109</name>
</gene>
<evidence type="ECO:0000313" key="2">
    <source>
        <dbReference type="Proteomes" id="UP000682892"/>
    </source>
</evidence>
<dbReference type="Proteomes" id="UP000682892">
    <property type="component" value="Unassembled WGS sequence"/>
</dbReference>
<dbReference type="HOGENOM" id="CLU_3034162_0_0_1"/>
<reference evidence="1" key="1">
    <citation type="submission" date="2005-10" db="EMBL/GenBank/DDBJ databases">
        <authorList>
            <person name="Loftus B.J."/>
            <person name="Nene V.M."/>
            <person name="Hannick L.I."/>
            <person name="Bidwell S."/>
            <person name="Haas B."/>
            <person name="Amedeo P."/>
            <person name="Orvis J."/>
            <person name="Wortman J.R."/>
            <person name="White O.R."/>
            <person name="Salzberg S."/>
            <person name="Shumway M."/>
            <person name="Koo H."/>
            <person name="Zhao Y."/>
            <person name="Holmes M."/>
            <person name="Miller J."/>
            <person name="Schatz M."/>
            <person name="Pop M."/>
            <person name="Pai G."/>
            <person name="Utterback T."/>
            <person name="Rogers Y.-H."/>
            <person name="Kravitz S."/>
            <person name="Fraser C.M."/>
        </authorList>
    </citation>
    <scope>NUCLEOTIDE SEQUENCE</scope>
    <source>
        <strain evidence="1">Liverpool</strain>
    </source>
</reference>
<evidence type="ECO:0000313" key="1">
    <source>
        <dbReference type="EMBL" id="EJY57708.1"/>
    </source>
</evidence>
<dbReference type="EMBL" id="CH477472">
    <property type="protein sequence ID" value="EJY57708.1"/>
    <property type="molecule type" value="Genomic_DNA"/>
</dbReference>
<dbReference type="PaxDb" id="7159-AAEL017109-PA"/>
<accession>J9HSV1</accession>
<protein>
    <submittedName>
        <fullName evidence="1">AAEL017109-PA</fullName>
    </submittedName>
</protein>
<proteinExistence type="predicted"/>
<reference evidence="1" key="3">
    <citation type="submission" date="2012-09" db="EMBL/GenBank/DDBJ databases">
        <authorList>
            <consortium name="VectorBase"/>
        </authorList>
    </citation>
    <scope>NUCLEOTIDE SEQUENCE</scope>
    <source>
        <strain evidence="1">Liverpool</strain>
    </source>
</reference>
<organism evidence="1 2">
    <name type="scientific">Aedes aegypti</name>
    <name type="common">Yellowfever mosquito</name>
    <name type="synonym">Culex aegypti</name>
    <dbReference type="NCBI Taxonomy" id="7159"/>
    <lineage>
        <taxon>Eukaryota</taxon>
        <taxon>Metazoa</taxon>
        <taxon>Ecdysozoa</taxon>
        <taxon>Arthropoda</taxon>
        <taxon>Hexapoda</taxon>
        <taxon>Insecta</taxon>
        <taxon>Pterygota</taxon>
        <taxon>Neoptera</taxon>
        <taxon>Endopterygota</taxon>
        <taxon>Diptera</taxon>
        <taxon>Nematocera</taxon>
        <taxon>Culicoidea</taxon>
        <taxon>Culicidae</taxon>
        <taxon>Culicinae</taxon>
        <taxon>Aedini</taxon>
        <taxon>Aedes</taxon>
        <taxon>Stegomyia</taxon>
    </lineage>
</organism>
<name>J9HSV1_AEDAE</name>
<dbReference type="AlphaFoldDB" id="J9HSV1"/>